<protein>
    <submittedName>
        <fullName evidence="2">RNA methylase</fullName>
    </submittedName>
</protein>
<proteinExistence type="predicted"/>
<dbReference type="Proteomes" id="UP000008457">
    <property type="component" value="Chromosome"/>
</dbReference>
<dbReference type="GO" id="GO:0032259">
    <property type="term" value="P:methylation"/>
    <property type="evidence" value="ECO:0007669"/>
    <property type="project" value="UniProtKB-KW"/>
</dbReference>
<dbReference type="KEGG" id="mas:Mahau_2213"/>
<dbReference type="InterPro" id="IPR050210">
    <property type="entry name" value="tRNA_Adenine-N(6)_MTase"/>
</dbReference>
<dbReference type="PANTHER" id="PTHR47739">
    <property type="entry name" value="TRNA1(VAL) (ADENINE(37)-N6)-METHYLTRANSFERASE"/>
    <property type="match status" value="1"/>
</dbReference>
<name>F4A3C9_MAHA5</name>
<dbReference type="PROSITE" id="PS00092">
    <property type="entry name" value="N6_MTASE"/>
    <property type="match status" value="1"/>
</dbReference>
<gene>
    <name evidence="2" type="ordered locus">Mahau_2213</name>
</gene>
<evidence type="ECO:0000313" key="2">
    <source>
        <dbReference type="EMBL" id="AEE97384.1"/>
    </source>
</evidence>
<dbReference type="HOGENOM" id="CLU_061983_3_1_9"/>
<dbReference type="Gene3D" id="3.40.50.150">
    <property type="entry name" value="Vaccinia Virus protein VP39"/>
    <property type="match status" value="1"/>
</dbReference>
<reference evidence="3" key="1">
    <citation type="submission" date="2010-11" db="EMBL/GenBank/DDBJ databases">
        <title>The complete genome of Mahella australiensis DSM 15567.</title>
        <authorList>
            <consortium name="US DOE Joint Genome Institute (JGI-PGF)"/>
            <person name="Lucas S."/>
            <person name="Copeland A."/>
            <person name="Lapidus A."/>
            <person name="Bruce D."/>
            <person name="Goodwin L."/>
            <person name="Pitluck S."/>
            <person name="Kyrpides N."/>
            <person name="Mavromatis K."/>
            <person name="Pagani I."/>
            <person name="Ivanova N."/>
            <person name="Teshima H."/>
            <person name="Brettin T."/>
            <person name="Detter J.C."/>
            <person name="Han C."/>
            <person name="Tapia R."/>
            <person name="Land M."/>
            <person name="Hauser L."/>
            <person name="Markowitz V."/>
            <person name="Cheng J.-F."/>
            <person name="Hugenholtz P."/>
            <person name="Woyke T."/>
            <person name="Wu D."/>
            <person name="Spring S."/>
            <person name="Pukall R."/>
            <person name="Steenblock K."/>
            <person name="Schneider S."/>
            <person name="Klenk H.-P."/>
            <person name="Eisen J.A."/>
        </authorList>
    </citation>
    <scope>NUCLEOTIDE SEQUENCE [LARGE SCALE GENOMIC DNA]</scope>
    <source>
        <strain evidence="3">DSM 15567 / CIP 107919 / 50-1 BON</strain>
    </source>
</reference>
<accession>F4A3C9</accession>
<keyword evidence="2" id="KW-0808">Transferase</keyword>
<dbReference type="GO" id="GO:0008170">
    <property type="term" value="F:N-methyltransferase activity"/>
    <property type="evidence" value="ECO:0007669"/>
    <property type="project" value="UniProtKB-ARBA"/>
</dbReference>
<dbReference type="PANTHER" id="PTHR47739:SF1">
    <property type="entry name" value="TRNA1(VAL) (ADENINE(37)-N6)-METHYLTRANSFERASE"/>
    <property type="match status" value="1"/>
</dbReference>
<reference evidence="2 3" key="2">
    <citation type="journal article" date="2011" name="Stand. Genomic Sci.">
        <title>Complete genome sequence of Mahella australiensis type strain (50-1 BON).</title>
        <authorList>
            <person name="Sikorski J."/>
            <person name="Teshima H."/>
            <person name="Nolan M."/>
            <person name="Lucas S."/>
            <person name="Hammon N."/>
            <person name="Deshpande S."/>
            <person name="Cheng J.F."/>
            <person name="Pitluck S."/>
            <person name="Liolios K."/>
            <person name="Pagani I."/>
            <person name="Ivanova N."/>
            <person name="Huntemann M."/>
            <person name="Mavromatis K."/>
            <person name="Ovchinikova G."/>
            <person name="Pati A."/>
            <person name="Tapia R."/>
            <person name="Han C."/>
            <person name="Goodwin L."/>
            <person name="Chen A."/>
            <person name="Palaniappan K."/>
            <person name="Land M."/>
            <person name="Hauser L."/>
            <person name="Ngatchou-Djao O.D."/>
            <person name="Rohde M."/>
            <person name="Pukall R."/>
            <person name="Spring S."/>
            <person name="Abt B."/>
            <person name="Goker M."/>
            <person name="Detter J.C."/>
            <person name="Woyke T."/>
            <person name="Bristow J."/>
            <person name="Markowitz V."/>
            <person name="Hugenholtz P."/>
            <person name="Eisen J.A."/>
            <person name="Kyrpides N.C."/>
            <person name="Klenk H.P."/>
            <person name="Lapidus A."/>
        </authorList>
    </citation>
    <scope>NUCLEOTIDE SEQUENCE [LARGE SCALE GENOMIC DNA]</scope>
    <source>
        <strain evidence="3">DSM 15567 / CIP 107919 / 50-1 BON</strain>
    </source>
</reference>
<dbReference type="GO" id="GO:0008757">
    <property type="term" value="F:S-adenosylmethionine-dependent methyltransferase activity"/>
    <property type="evidence" value="ECO:0007669"/>
    <property type="project" value="UniProtKB-ARBA"/>
</dbReference>
<dbReference type="STRING" id="697281.Mahau_2213"/>
<keyword evidence="2" id="KW-0489">Methyltransferase</keyword>
<dbReference type="InterPro" id="IPR002052">
    <property type="entry name" value="DNA_methylase_N6_adenine_CS"/>
</dbReference>
<dbReference type="EMBL" id="CP002360">
    <property type="protein sequence ID" value="AEE97384.1"/>
    <property type="molecule type" value="Genomic_DNA"/>
</dbReference>
<dbReference type="CDD" id="cd02440">
    <property type="entry name" value="AdoMet_MTases"/>
    <property type="match status" value="1"/>
</dbReference>
<dbReference type="eggNOG" id="COG4123">
    <property type="taxonomic scope" value="Bacteria"/>
</dbReference>
<dbReference type="GO" id="GO:0003676">
    <property type="term" value="F:nucleic acid binding"/>
    <property type="evidence" value="ECO:0007669"/>
    <property type="project" value="InterPro"/>
</dbReference>
<dbReference type="InterPro" id="IPR029063">
    <property type="entry name" value="SAM-dependent_MTases_sf"/>
</dbReference>
<dbReference type="InterPro" id="IPR007848">
    <property type="entry name" value="Small_mtfrase_dom"/>
</dbReference>
<dbReference type="RefSeq" id="WP_013781811.1">
    <property type="nucleotide sequence ID" value="NC_015520.1"/>
</dbReference>
<evidence type="ECO:0000313" key="3">
    <source>
        <dbReference type="Proteomes" id="UP000008457"/>
    </source>
</evidence>
<dbReference type="Pfam" id="PF05175">
    <property type="entry name" value="MTS"/>
    <property type="match status" value="1"/>
</dbReference>
<organism evidence="2 3">
    <name type="scientific">Mahella australiensis (strain DSM 15567 / CIP 107919 / 50-1 BON)</name>
    <dbReference type="NCBI Taxonomy" id="697281"/>
    <lineage>
        <taxon>Bacteria</taxon>
        <taxon>Bacillati</taxon>
        <taxon>Bacillota</taxon>
        <taxon>Clostridia</taxon>
        <taxon>Thermoanaerobacterales</taxon>
        <taxon>Thermoanaerobacterales Family IV. Incertae Sedis</taxon>
        <taxon>Mahella</taxon>
    </lineage>
</organism>
<dbReference type="AlphaFoldDB" id="F4A3C9"/>
<sequence length="252" mass="27652">MDIELKEGERLDDLQCGGLKIIQNPRLFSFGIDAVLLANFARIKPGDIVADLGTGSGVIPLLLSCKTAASKIYGLEIQHEMADMAQRSVRLNDLESRVDIIEGDIRKAGDIIGMSLVDAVISNPPYRKAGSGHVSPSDARAIATYELECTLDDVIKAASTLLKNKGRFYMIQRPARLVDAICGMRKAGIEPKRLRMVQPFADKKPTMFLIESIKGAQPHMDIMPPLVIYDAKGIYTEEIYRIYGMEVPDSGG</sequence>
<evidence type="ECO:0000259" key="1">
    <source>
        <dbReference type="Pfam" id="PF05175"/>
    </source>
</evidence>
<feature type="domain" description="Methyltransferase small" evidence="1">
    <location>
        <begin position="34"/>
        <end position="131"/>
    </location>
</feature>
<dbReference type="SUPFAM" id="SSF53335">
    <property type="entry name" value="S-adenosyl-L-methionine-dependent methyltransferases"/>
    <property type="match status" value="1"/>
</dbReference>
<keyword evidence="3" id="KW-1185">Reference proteome</keyword>